<feature type="region of interest" description="Disordered" evidence="6">
    <location>
        <begin position="248"/>
        <end position="398"/>
    </location>
</feature>
<feature type="domain" description="Peptidase S1" evidence="7">
    <location>
        <begin position="739"/>
        <end position="981"/>
    </location>
</feature>
<dbReference type="InterPro" id="IPR033116">
    <property type="entry name" value="TRYPSIN_SER"/>
</dbReference>
<evidence type="ECO:0000256" key="5">
    <source>
        <dbReference type="RuleBase" id="RU363034"/>
    </source>
</evidence>
<evidence type="ECO:0000256" key="2">
    <source>
        <dbReference type="ARBA" id="ARBA00022801"/>
    </source>
</evidence>
<dbReference type="Proteomes" id="UP001516400">
    <property type="component" value="Unassembled WGS sequence"/>
</dbReference>
<dbReference type="CDD" id="cd00190">
    <property type="entry name" value="Tryp_SPc"/>
    <property type="match status" value="1"/>
</dbReference>
<evidence type="ECO:0000259" key="7">
    <source>
        <dbReference type="PROSITE" id="PS50240"/>
    </source>
</evidence>
<feature type="compositionally biased region" description="Low complexity" evidence="6">
    <location>
        <begin position="676"/>
        <end position="690"/>
    </location>
</feature>
<dbReference type="Gene3D" id="2.40.10.10">
    <property type="entry name" value="Trypsin-like serine proteases"/>
    <property type="match status" value="1"/>
</dbReference>
<dbReference type="GO" id="GO:0006508">
    <property type="term" value="P:proteolysis"/>
    <property type="evidence" value="ECO:0007669"/>
    <property type="project" value="UniProtKB-KW"/>
</dbReference>
<feature type="compositionally biased region" description="Polar residues" evidence="6">
    <location>
        <begin position="265"/>
        <end position="288"/>
    </location>
</feature>
<evidence type="ECO:0000256" key="4">
    <source>
        <dbReference type="ARBA" id="ARBA00023157"/>
    </source>
</evidence>
<dbReference type="PRINTS" id="PR00722">
    <property type="entry name" value="CHYMOTRYPSIN"/>
</dbReference>
<dbReference type="InterPro" id="IPR018114">
    <property type="entry name" value="TRYPSIN_HIS"/>
</dbReference>
<dbReference type="AlphaFoldDB" id="A0ABD2P6T0"/>
<evidence type="ECO:0000256" key="6">
    <source>
        <dbReference type="SAM" id="MobiDB-lite"/>
    </source>
</evidence>
<feature type="compositionally biased region" description="Low complexity" evidence="6">
    <location>
        <begin position="353"/>
        <end position="371"/>
    </location>
</feature>
<feature type="region of interest" description="Disordered" evidence="6">
    <location>
        <begin position="413"/>
        <end position="446"/>
    </location>
</feature>
<reference evidence="8 9" key="1">
    <citation type="journal article" date="2021" name="BMC Biol.">
        <title>Horizontally acquired antibacterial genes associated with adaptive radiation of ladybird beetles.</title>
        <authorList>
            <person name="Li H.S."/>
            <person name="Tang X.F."/>
            <person name="Huang Y.H."/>
            <person name="Xu Z.Y."/>
            <person name="Chen M.L."/>
            <person name="Du X.Y."/>
            <person name="Qiu B.Y."/>
            <person name="Chen P.T."/>
            <person name="Zhang W."/>
            <person name="Slipinski A."/>
            <person name="Escalona H.E."/>
            <person name="Waterhouse R.M."/>
            <person name="Zwick A."/>
            <person name="Pang H."/>
        </authorList>
    </citation>
    <scope>NUCLEOTIDE SEQUENCE [LARGE SCALE GENOMIC DNA]</scope>
    <source>
        <strain evidence="8">SYSU2018</strain>
    </source>
</reference>
<dbReference type="SMART" id="SM00020">
    <property type="entry name" value="Tryp_SPc"/>
    <property type="match status" value="1"/>
</dbReference>
<feature type="region of interest" description="Disordered" evidence="6">
    <location>
        <begin position="587"/>
        <end position="707"/>
    </location>
</feature>
<evidence type="ECO:0000256" key="3">
    <source>
        <dbReference type="ARBA" id="ARBA00022825"/>
    </source>
</evidence>
<keyword evidence="3 5" id="KW-0720">Serine protease</keyword>
<dbReference type="InterPro" id="IPR043504">
    <property type="entry name" value="Peptidase_S1_PA_chymotrypsin"/>
</dbReference>
<organism evidence="8 9">
    <name type="scientific">Cryptolaemus montrouzieri</name>
    <dbReference type="NCBI Taxonomy" id="559131"/>
    <lineage>
        <taxon>Eukaryota</taxon>
        <taxon>Metazoa</taxon>
        <taxon>Ecdysozoa</taxon>
        <taxon>Arthropoda</taxon>
        <taxon>Hexapoda</taxon>
        <taxon>Insecta</taxon>
        <taxon>Pterygota</taxon>
        <taxon>Neoptera</taxon>
        <taxon>Endopterygota</taxon>
        <taxon>Coleoptera</taxon>
        <taxon>Polyphaga</taxon>
        <taxon>Cucujiformia</taxon>
        <taxon>Coccinelloidea</taxon>
        <taxon>Coccinellidae</taxon>
        <taxon>Scymninae</taxon>
        <taxon>Scymnini</taxon>
        <taxon>Cryptolaemus</taxon>
    </lineage>
</organism>
<keyword evidence="1 5" id="KW-0645">Protease</keyword>
<feature type="compositionally biased region" description="Low complexity" evidence="6">
    <location>
        <begin position="594"/>
        <end position="606"/>
    </location>
</feature>
<dbReference type="PROSITE" id="PS00135">
    <property type="entry name" value="TRYPSIN_SER"/>
    <property type="match status" value="1"/>
</dbReference>
<dbReference type="Pfam" id="PF00089">
    <property type="entry name" value="Trypsin"/>
    <property type="match status" value="1"/>
</dbReference>
<proteinExistence type="predicted"/>
<dbReference type="EMBL" id="JABFTP020000185">
    <property type="protein sequence ID" value="KAL3286397.1"/>
    <property type="molecule type" value="Genomic_DNA"/>
</dbReference>
<evidence type="ECO:0000313" key="8">
    <source>
        <dbReference type="EMBL" id="KAL3286397.1"/>
    </source>
</evidence>
<evidence type="ECO:0000256" key="1">
    <source>
        <dbReference type="ARBA" id="ARBA00022670"/>
    </source>
</evidence>
<keyword evidence="9" id="KW-1185">Reference proteome</keyword>
<name>A0ABD2P6T0_9CUCU</name>
<dbReference type="PANTHER" id="PTHR24253:SF145">
    <property type="entry name" value="SERINE PROTEASE FILZIG"/>
    <property type="match status" value="1"/>
</dbReference>
<dbReference type="PROSITE" id="PS50240">
    <property type="entry name" value="TRYPSIN_DOM"/>
    <property type="match status" value="1"/>
</dbReference>
<dbReference type="GO" id="GO:0008236">
    <property type="term" value="F:serine-type peptidase activity"/>
    <property type="evidence" value="ECO:0007669"/>
    <property type="project" value="UniProtKB-KW"/>
</dbReference>
<protein>
    <recommendedName>
        <fullName evidence="7">Peptidase S1 domain-containing protein</fullName>
    </recommendedName>
</protein>
<gene>
    <name evidence="8" type="ORF">HHI36_000906</name>
</gene>
<dbReference type="PANTHER" id="PTHR24253">
    <property type="entry name" value="TRANSMEMBRANE PROTEASE SERINE"/>
    <property type="match status" value="1"/>
</dbReference>
<accession>A0ABD2P6T0</accession>
<comment type="caution">
    <text evidence="8">The sequence shown here is derived from an EMBL/GenBank/DDBJ whole genome shotgun (WGS) entry which is preliminary data.</text>
</comment>
<evidence type="ECO:0000313" key="9">
    <source>
        <dbReference type="Proteomes" id="UP001516400"/>
    </source>
</evidence>
<keyword evidence="2 5" id="KW-0378">Hydrolase</keyword>
<dbReference type="PROSITE" id="PS00134">
    <property type="entry name" value="TRYPSIN_HIS"/>
    <property type="match status" value="1"/>
</dbReference>
<dbReference type="InterPro" id="IPR001314">
    <property type="entry name" value="Peptidase_S1A"/>
</dbReference>
<feature type="compositionally biased region" description="Polar residues" evidence="6">
    <location>
        <begin position="610"/>
        <end position="630"/>
    </location>
</feature>
<dbReference type="InterPro" id="IPR009003">
    <property type="entry name" value="Peptidase_S1_PA"/>
</dbReference>
<dbReference type="FunFam" id="2.40.10.10:FF:000006">
    <property type="entry name" value="Serine proteinase stubble"/>
    <property type="match status" value="1"/>
</dbReference>
<keyword evidence="4" id="KW-1015">Disulfide bond</keyword>
<feature type="compositionally biased region" description="Basic residues" evidence="6">
    <location>
        <begin position="691"/>
        <end position="701"/>
    </location>
</feature>
<dbReference type="SUPFAM" id="SSF50494">
    <property type="entry name" value="Trypsin-like serine proteases"/>
    <property type="match status" value="1"/>
</dbReference>
<dbReference type="InterPro" id="IPR001254">
    <property type="entry name" value="Trypsin_dom"/>
</dbReference>
<feature type="compositionally biased region" description="Low complexity" evidence="6">
    <location>
        <begin position="295"/>
        <end position="307"/>
    </location>
</feature>
<feature type="compositionally biased region" description="Low complexity" evidence="6">
    <location>
        <begin position="646"/>
        <end position="668"/>
    </location>
</feature>
<sequence length="983" mass="108168">MNSRMEKYTGYLTRNPKLLFGGYKITPRFCKPTRKIINDTGGPNVCMFNHECIQRQGEVVGACMDGFLFGACCHLAIGSTGELLQNATKNIIKEETKAPNDKPMMNYPSSPSGDITSSGIHHITQTLLNPNLLQTVENNAIVQIDDHFNASGILDHHISDTSLLNSETVSIFTPSGYVTRKPTTESRKTTMGLEQSTLSYNHEDPILTVSVSSPSYTAKPISTTFIRPMFHQKPSDNDKYVLIPTITKPNDESVDKNPVIHLLDSDSTTRNPYYTTTSKKPLSTSYVTTIPPRRTTSSSTTTNSKPSSTKKKTNKPSKNSNKKTKKPTQSSVNKPTHSTYVNDYETLQPTKRPSSSSYIPNSSPTSHPSSTIGIEGPGFSVSSEPIPPYSSSTGYPSPAPTLIVLSPVTDDDLYTRPVQQPSHSYRPSTYPASTYQTLSTKPPRKPVNHVTINNHVTQNIFPGTRPSNIPPSSLGYIGSSERPSPTVLITPKPSILSSSGRPTPFDEYVTASIHVDPSVDQLSNFPPVRNPNLNMSQYGENDVTTPAFVEDELLKEKMENFVNKIIQGLQEPFQDLKDVVYNQNKTKPIKKQGTTTKKPVTKPVKPGSITRPSKPSIRPTSSRPGSNRPSSARPVGPSNRPTVSVRPATTKPSSSSRPTTNRITTIKLTTRRPPTRRPSNSPATIITKKPSTSKKPSKSTRRPTTTESLIEKETFSPTVFTDDYKRECGRRPLVKAGRIVGGKEATFGKYPWQVLVRESTWLGLFTKNKCGGVLISDRYVLTAAHCQPGFLASLVAVFGEFDISGELESKRSVSRNVKRVIVNRGYDPLTFENDLALLELESPVQFDQHIIPICLPRDNEDFTGRMATVTGWGRLKYNGGVPSVLQEVQVPIMENSVCQEMFRTAAHSKIILDSFLCAGYANGQKDSCEGDSGGPLVLQRSDGRYQLAGTVSHGVKCASPYLPGVYMRTQWFKPWIESITGIN</sequence>
<feature type="compositionally biased region" description="Basic residues" evidence="6">
    <location>
        <begin position="308"/>
        <end position="326"/>
    </location>
</feature>
<feature type="compositionally biased region" description="Polar residues" evidence="6">
    <location>
        <begin position="332"/>
        <end position="352"/>
    </location>
</feature>
<feature type="compositionally biased region" description="Polar residues" evidence="6">
    <location>
        <begin position="417"/>
        <end position="440"/>
    </location>
</feature>